<evidence type="ECO:0000313" key="12">
    <source>
        <dbReference type="Proteomes" id="UP000469215"/>
    </source>
</evidence>
<comment type="caution">
    <text evidence="11">The sequence shown here is derived from an EMBL/GenBank/DDBJ whole genome shotgun (WGS) entry which is preliminary data.</text>
</comment>
<keyword evidence="2" id="KW-1003">Cell membrane</keyword>
<evidence type="ECO:0000256" key="1">
    <source>
        <dbReference type="ARBA" id="ARBA00004236"/>
    </source>
</evidence>
<comment type="subcellular location">
    <subcellularLocation>
        <location evidence="1">Cell membrane</location>
    </subcellularLocation>
</comment>
<accession>A0A6N9H4E8</accession>
<comment type="similarity">
    <text evidence="8">Belongs to the glycosyltransferase 2 family. CrtQ subfamily.</text>
</comment>
<dbReference type="Gene3D" id="3.90.550.10">
    <property type="entry name" value="Spore Coat Polysaccharide Biosynthesis Protein SpsA, Chain A"/>
    <property type="match status" value="1"/>
</dbReference>
<dbReference type="InterPro" id="IPR001173">
    <property type="entry name" value="Glyco_trans_2-like"/>
</dbReference>
<evidence type="ECO:0000256" key="7">
    <source>
        <dbReference type="ARBA" id="ARBA00037904"/>
    </source>
</evidence>
<dbReference type="PANTHER" id="PTHR43646:SF2">
    <property type="entry name" value="GLYCOSYLTRANSFERASE 2-LIKE DOMAIN-CONTAINING PROTEIN"/>
    <property type="match status" value="1"/>
</dbReference>
<organism evidence="11 12">
    <name type="scientific">Brevibacterium rongguiense</name>
    <dbReference type="NCBI Taxonomy" id="2695267"/>
    <lineage>
        <taxon>Bacteria</taxon>
        <taxon>Bacillati</taxon>
        <taxon>Actinomycetota</taxon>
        <taxon>Actinomycetes</taxon>
        <taxon>Micrococcales</taxon>
        <taxon>Brevibacteriaceae</taxon>
        <taxon>Brevibacterium</taxon>
    </lineage>
</organism>
<keyword evidence="12" id="KW-1185">Reference proteome</keyword>
<gene>
    <name evidence="11" type="ORF">GSY69_02550</name>
</gene>
<dbReference type="PANTHER" id="PTHR43646">
    <property type="entry name" value="GLYCOSYLTRANSFERASE"/>
    <property type="match status" value="1"/>
</dbReference>
<evidence type="ECO:0000256" key="9">
    <source>
        <dbReference type="ARBA" id="ARBA00040345"/>
    </source>
</evidence>
<dbReference type="Pfam" id="PF00535">
    <property type="entry name" value="Glycos_transf_2"/>
    <property type="match status" value="1"/>
</dbReference>
<protein>
    <recommendedName>
        <fullName evidence="9">4,4'-diaponeurosporenoate glycosyltransferase</fullName>
    </recommendedName>
</protein>
<name>A0A6N9H4E8_9MICO</name>
<keyword evidence="4 11" id="KW-0808">Transferase</keyword>
<dbReference type="GO" id="GO:0005886">
    <property type="term" value="C:plasma membrane"/>
    <property type="evidence" value="ECO:0007669"/>
    <property type="project" value="UniProtKB-SubCell"/>
</dbReference>
<keyword evidence="5" id="KW-0472">Membrane</keyword>
<keyword evidence="3" id="KW-0328">Glycosyltransferase</keyword>
<comment type="pathway">
    <text evidence="7">Carotenoid biosynthesis; staphyloxanthin biosynthesis; staphyloxanthin from farnesyl diphosphate: step 4/5.</text>
</comment>
<evidence type="ECO:0000259" key="10">
    <source>
        <dbReference type="Pfam" id="PF00535"/>
    </source>
</evidence>
<evidence type="ECO:0000256" key="8">
    <source>
        <dbReference type="ARBA" id="ARBA00038120"/>
    </source>
</evidence>
<evidence type="ECO:0000313" key="11">
    <source>
        <dbReference type="EMBL" id="MYM18890.1"/>
    </source>
</evidence>
<dbReference type="Proteomes" id="UP000469215">
    <property type="component" value="Unassembled WGS sequence"/>
</dbReference>
<evidence type="ECO:0000256" key="6">
    <source>
        <dbReference type="ARBA" id="ARBA00037281"/>
    </source>
</evidence>
<dbReference type="InterPro" id="IPR029044">
    <property type="entry name" value="Nucleotide-diphossugar_trans"/>
</dbReference>
<evidence type="ECO:0000256" key="2">
    <source>
        <dbReference type="ARBA" id="ARBA00022475"/>
    </source>
</evidence>
<reference evidence="11 12" key="1">
    <citation type="submission" date="2020-01" db="EMBL/GenBank/DDBJ databases">
        <authorList>
            <person name="Deng T."/>
        </authorList>
    </citation>
    <scope>NUCLEOTIDE SEQUENCE [LARGE SCALE GENOMIC DNA]</scope>
    <source>
        <strain evidence="11 12">5221</strain>
    </source>
</reference>
<proteinExistence type="inferred from homology"/>
<evidence type="ECO:0000256" key="4">
    <source>
        <dbReference type="ARBA" id="ARBA00022679"/>
    </source>
</evidence>
<sequence length="245" mass="26713">MQLRGLLACLAAQSQRPLEVIVVDNASDDATAAVARAAGCTVLFEPRQGIAPAAHRGYDAARGELILRCDADSRPPPGWVRAHARAHAHAKPGTAAVTGPGWFQGLPIVGALLTIAYVGAYVVSAGAALGHPPLFGTTMSLRREWWHRVRSDASRSPRVHDDMDLSFLIGSDERVVFSASVGVRMSLRSLRWGRPGFDRWRRAGSTLARAWRREFPWDRWRLRLGQLKRAVGAGREGAVREGLGE</sequence>
<evidence type="ECO:0000256" key="5">
    <source>
        <dbReference type="ARBA" id="ARBA00023136"/>
    </source>
</evidence>
<dbReference type="SUPFAM" id="SSF53448">
    <property type="entry name" value="Nucleotide-diphospho-sugar transferases"/>
    <property type="match status" value="1"/>
</dbReference>
<comment type="function">
    <text evidence="6">Catalyzes the glycosylation of 4,4'-diaponeurosporenoate, i.e. the esterification of glucose at the C1'' position with the carboxyl group of 4,4'-diaponeurosporenic acid, to form glycosyl-4,4'-diaponeurosporenoate. This is a step in the biosynthesis of staphyloxanthin, an orange pigment present in most staphylococci strains.</text>
</comment>
<feature type="domain" description="Glycosyltransferase 2-like" evidence="10">
    <location>
        <begin position="3"/>
        <end position="92"/>
    </location>
</feature>
<dbReference type="CDD" id="cd00761">
    <property type="entry name" value="Glyco_tranf_GTA_type"/>
    <property type="match status" value="1"/>
</dbReference>
<evidence type="ECO:0000256" key="3">
    <source>
        <dbReference type="ARBA" id="ARBA00022676"/>
    </source>
</evidence>
<dbReference type="AlphaFoldDB" id="A0A6N9H4E8"/>
<dbReference type="GO" id="GO:0016757">
    <property type="term" value="F:glycosyltransferase activity"/>
    <property type="evidence" value="ECO:0007669"/>
    <property type="project" value="UniProtKB-KW"/>
</dbReference>
<dbReference type="EMBL" id="WWEQ01000006">
    <property type="protein sequence ID" value="MYM18890.1"/>
    <property type="molecule type" value="Genomic_DNA"/>
</dbReference>